<dbReference type="InterPro" id="IPR007197">
    <property type="entry name" value="rSAM"/>
</dbReference>
<dbReference type="GO" id="GO:0046872">
    <property type="term" value="F:metal ion binding"/>
    <property type="evidence" value="ECO:0007669"/>
    <property type="project" value="UniProtKB-KW"/>
</dbReference>
<comment type="catalytic activity">
    <reaction evidence="1">
        <text>L-lysine = D-beta-lysine</text>
        <dbReference type="Rhea" id="RHEA:44148"/>
        <dbReference type="ChEBI" id="CHEBI:32551"/>
        <dbReference type="ChEBI" id="CHEBI:84138"/>
    </reaction>
</comment>
<evidence type="ECO:0000256" key="3">
    <source>
        <dbReference type="ARBA" id="ARBA00022363"/>
    </source>
</evidence>
<evidence type="ECO:0000256" key="5">
    <source>
        <dbReference type="ARBA" id="ARBA00022691"/>
    </source>
</evidence>
<dbReference type="SFLD" id="SFLDS00029">
    <property type="entry name" value="Radical_SAM"/>
    <property type="match status" value="1"/>
</dbReference>
<comment type="cofactor">
    <cofactor evidence="2">
        <name>pyridoxal 5'-phosphate</name>
        <dbReference type="ChEBI" id="CHEBI:597326"/>
    </cofactor>
</comment>
<evidence type="ECO:0000256" key="1">
    <source>
        <dbReference type="ARBA" id="ARBA00001352"/>
    </source>
</evidence>
<dbReference type="AlphaFoldDB" id="A0A3B0WYW3"/>
<dbReference type="NCBIfam" id="TIGR00238">
    <property type="entry name" value="KamA family radical SAM protein"/>
    <property type="match status" value="1"/>
</dbReference>
<evidence type="ECO:0000256" key="6">
    <source>
        <dbReference type="ARBA" id="ARBA00022723"/>
    </source>
</evidence>
<dbReference type="InterPro" id="IPR013785">
    <property type="entry name" value="Aldolase_TIM"/>
</dbReference>
<evidence type="ECO:0000256" key="8">
    <source>
        <dbReference type="ARBA" id="ARBA00023004"/>
    </source>
</evidence>
<dbReference type="GO" id="GO:0051539">
    <property type="term" value="F:4 iron, 4 sulfur cluster binding"/>
    <property type="evidence" value="ECO:0007669"/>
    <property type="project" value="UniProtKB-KW"/>
</dbReference>
<evidence type="ECO:0000256" key="7">
    <source>
        <dbReference type="ARBA" id="ARBA00022898"/>
    </source>
</evidence>
<sequence>MPKTIPLKSAKILTKLPLNWQQQLSQAITEPHQLFQALKLNKQDFPNHESANQQFSLKVPYAYLNKMEKGNPLDPLFLQVMAQSQEMHQVEGYVHDPVGDLNANKSPGLLHKYQGRVLLITTGVCAVHCRYCFRRHFPYQQQQAGRDQWSQAINYIQQDNSIKEVILSGGDPLVLSDDKLSSLITQLEAIPHLTRLRIHSRLPVVLPDRITDQFINRLKNSRFNVCLVIHANHANEITHAEKDIFNQLKQANVYLLNQAVLLYGINHKIQQQIDLSEALYNAGVLPYYLHLLDPVQGAAHFDVNLKQAQNLITQMQNQLPGFLVPKLVREISGETSKTPANEL</sequence>
<evidence type="ECO:0000256" key="11">
    <source>
        <dbReference type="ARBA" id="ARBA00030756"/>
    </source>
</evidence>
<keyword evidence="4" id="KW-0004">4Fe-4S</keyword>
<dbReference type="CDD" id="cd01335">
    <property type="entry name" value="Radical_SAM"/>
    <property type="match status" value="1"/>
</dbReference>
<evidence type="ECO:0000256" key="2">
    <source>
        <dbReference type="ARBA" id="ARBA00001933"/>
    </source>
</evidence>
<dbReference type="SUPFAM" id="SSF102114">
    <property type="entry name" value="Radical SAM enzymes"/>
    <property type="match status" value="1"/>
</dbReference>
<dbReference type="GO" id="GO:0016853">
    <property type="term" value="F:isomerase activity"/>
    <property type="evidence" value="ECO:0007669"/>
    <property type="project" value="UniProtKB-KW"/>
</dbReference>
<reference evidence="13" key="1">
    <citation type="submission" date="2018-06" db="EMBL/GenBank/DDBJ databases">
        <authorList>
            <person name="Zhirakovskaya E."/>
        </authorList>
    </citation>
    <scope>NUCLEOTIDE SEQUENCE</scope>
</reference>
<gene>
    <name evidence="13" type="ORF">MNBD_GAMMA07-1540</name>
</gene>
<proteinExistence type="predicted"/>
<dbReference type="InterPro" id="IPR058240">
    <property type="entry name" value="rSAM_sf"/>
</dbReference>
<protein>
    <recommendedName>
        <fullName evidence="3">L-lysine 2,3-aminomutase</fullName>
    </recommendedName>
    <alternativeName>
        <fullName evidence="11">EF-P post-translational modification enzyme B</fullName>
    </alternativeName>
</protein>
<dbReference type="Gene3D" id="3.20.20.70">
    <property type="entry name" value="Aldolase class I"/>
    <property type="match status" value="1"/>
</dbReference>
<keyword evidence="6" id="KW-0479">Metal-binding</keyword>
<organism evidence="13">
    <name type="scientific">hydrothermal vent metagenome</name>
    <dbReference type="NCBI Taxonomy" id="652676"/>
    <lineage>
        <taxon>unclassified sequences</taxon>
        <taxon>metagenomes</taxon>
        <taxon>ecological metagenomes</taxon>
    </lineage>
</organism>
<keyword evidence="8" id="KW-0408">Iron</keyword>
<evidence type="ECO:0000259" key="12">
    <source>
        <dbReference type="PROSITE" id="PS51918"/>
    </source>
</evidence>
<dbReference type="Pfam" id="PF04055">
    <property type="entry name" value="Radical_SAM"/>
    <property type="match status" value="1"/>
</dbReference>
<dbReference type="InterPro" id="IPR022462">
    <property type="entry name" value="EpmB"/>
</dbReference>
<keyword evidence="7" id="KW-0663">Pyridoxal phosphate</keyword>
<dbReference type="PANTHER" id="PTHR30538:SF1">
    <property type="entry name" value="L-LYSINE 2,3-AMINOMUTASE"/>
    <property type="match status" value="1"/>
</dbReference>
<evidence type="ECO:0000256" key="9">
    <source>
        <dbReference type="ARBA" id="ARBA00023014"/>
    </source>
</evidence>
<feature type="domain" description="Radical SAM core" evidence="12">
    <location>
        <begin position="111"/>
        <end position="334"/>
    </location>
</feature>
<dbReference type="InterPro" id="IPR003739">
    <property type="entry name" value="Lys_aminomutase/Glu_NH3_mut"/>
</dbReference>
<name>A0A3B0WYW3_9ZZZZ</name>
<keyword evidence="10 13" id="KW-0413">Isomerase</keyword>
<dbReference type="NCBIfam" id="TIGR03821">
    <property type="entry name" value="EFP_modif_epmB"/>
    <property type="match status" value="1"/>
</dbReference>
<keyword evidence="9" id="KW-0411">Iron-sulfur</keyword>
<dbReference type="PIRSF" id="PIRSF004911">
    <property type="entry name" value="DUF160"/>
    <property type="match status" value="1"/>
</dbReference>
<dbReference type="PANTHER" id="PTHR30538">
    <property type="entry name" value="LYSINE 2,3-AMINOMUTASE-RELATED"/>
    <property type="match status" value="1"/>
</dbReference>
<dbReference type="SFLD" id="SFLDG01070">
    <property type="entry name" value="PLP-dependent"/>
    <property type="match status" value="1"/>
</dbReference>
<keyword evidence="5" id="KW-0949">S-adenosyl-L-methionine</keyword>
<accession>A0A3B0WYW3</accession>
<dbReference type="EMBL" id="UOFF01000231">
    <property type="protein sequence ID" value="VAW56442.1"/>
    <property type="molecule type" value="Genomic_DNA"/>
</dbReference>
<dbReference type="SFLD" id="SFLDF00314">
    <property type="entry name" value="L-lysine_2_3-aminomutase_(yjeK"/>
    <property type="match status" value="1"/>
</dbReference>
<evidence type="ECO:0000313" key="13">
    <source>
        <dbReference type="EMBL" id="VAW56442.1"/>
    </source>
</evidence>
<evidence type="ECO:0000256" key="10">
    <source>
        <dbReference type="ARBA" id="ARBA00023235"/>
    </source>
</evidence>
<dbReference type="PROSITE" id="PS51918">
    <property type="entry name" value="RADICAL_SAM"/>
    <property type="match status" value="1"/>
</dbReference>
<evidence type="ECO:0000256" key="4">
    <source>
        <dbReference type="ARBA" id="ARBA00022485"/>
    </source>
</evidence>